<keyword evidence="2" id="KW-1185">Reference proteome</keyword>
<name>A0A0P0UQY4_9GAMM</name>
<gene>
    <name evidence="1" type="ORF">BSEPE_0607</name>
</gene>
<proteinExistence type="predicted"/>
<reference evidence="1 2" key="2">
    <citation type="journal article" date="2016" name="ISME J.">
        <title>Heterogeneous composition of key metabolic gene clusters in a vent mussel symbiont population.</title>
        <authorList>
            <person name="Ikuta T."/>
            <person name="Takaki Y."/>
            <person name="Nagai Y."/>
            <person name="Shimamura S."/>
            <person name="Tsuda M."/>
            <person name="Kawagucci S."/>
            <person name="Aoki Y."/>
            <person name="Inoue K."/>
            <person name="Teruya M."/>
            <person name="Satou K."/>
            <person name="Teruya K."/>
            <person name="Shimoji M."/>
            <person name="Tamotsu H."/>
            <person name="Hirano T."/>
            <person name="Maruyama T."/>
            <person name="Yoshida T."/>
        </authorList>
    </citation>
    <scope>NUCLEOTIDE SEQUENCE [LARGE SCALE GENOMIC DNA]</scope>
    <source>
        <strain evidence="1 2">Myojin Knoll</strain>
    </source>
</reference>
<dbReference type="EMBL" id="AP013042">
    <property type="protein sequence ID" value="BAS67612.1"/>
    <property type="molecule type" value="Genomic_DNA"/>
</dbReference>
<evidence type="ECO:0000313" key="1">
    <source>
        <dbReference type="EMBL" id="BAS67612.1"/>
    </source>
</evidence>
<accession>A0A0P0UQY4</accession>
<dbReference type="AlphaFoldDB" id="A0A0P0UQY4"/>
<evidence type="ECO:0000313" key="2">
    <source>
        <dbReference type="Proteomes" id="UP000067399"/>
    </source>
</evidence>
<dbReference type="RefSeq" id="WP_066043976.1">
    <property type="nucleotide sequence ID" value="NZ_AP013042.1"/>
</dbReference>
<dbReference type="Proteomes" id="UP000067399">
    <property type="component" value="Chromosome"/>
</dbReference>
<reference evidence="1 2" key="1">
    <citation type="journal article" date="2000" name="Mar. Ecol. Prog. Ser.">
        <title>Phylogenetic characterization of endosymbionts in three hydrothermal vent mussels: influence on host distributions.</title>
        <authorList>
            <person name="Fujiwara Y."/>
            <person name="Takai K."/>
            <person name="Uematsu K."/>
            <person name="Tsuchida S."/>
            <person name="Hunt J.C."/>
            <person name="Hashimoto J."/>
        </authorList>
    </citation>
    <scope>NUCLEOTIDE SEQUENCE [LARGE SCALE GENOMIC DNA]</scope>
    <source>
        <strain evidence="1 2">Myojin Knoll</strain>
    </source>
</reference>
<organism evidence="1 2">
    <name type="scientific">endosymbiont of Bathymodiolus septemdierum str. Myojin knoll</name>
    <dbReference type="NCBI Taxonomy" id="1303921"/>
    <lineage>
        <taxon>Bacteria</taxon>
        <taxon>Pseudomonadati</taxon>
        <taxon>Pseudomonadota</taxon>
        <taxon>Gammaproteobacteria</taxon>
        <taxon>sulfur-oxidizing symbionts</taxon>
    </lineage>
</organism>
<protein>
    <submittedName>
        <fullName evidence="1">Uncharacterized protein</fullName>
    </submittedName>
</protein>
<dbReference type="KEGG" id="ebh:BSEPE_0607"/>
<sequence length="106" mass="11847">MNNKKYLNPSNSAGLKNIGNANKLFFKSSEIRDVVSDVLAFLPDVNDKKPMHIGFIIKKQKGLFTYEPHPTLIFKGHKKTHGLSSGNLKALSAQLAQLLNLVEVWE</sequence>